<dbReference type="PANTHER" id="PTHR12599:SF0">
    <property type="entry name" value="PTERIN-4-ALPHA-CARBINOLAMINE DEHYDRATASE"/>
    <property type="match status" value="1"/>
</dbReference>
<evidence type="ECO:0000256" key="3">
    <source>
        <dbReference type="ARBA" id="ARBA00023239"/>
    </source>
</evidence>
<dbReference type="PANTHER" id="PTHR12599">
    <property type="entry name" value="PTERIN-4-ALPHA-CARBINOLAMINE DEHYDRATASE"/>
    <property type="match status" value="1"/>
</dbReference>
<keyword evidence="6" id="KW-1185">Reference proteome</keyword>
<dbReference type="Gene3D" id="3.30.1360.20">
    <property type="entry name" value="Transcriptional coactivator/pterin dehydratase"/>
    <property type="match status" value="1"/>
</dbReference>
<sequence length="95" mass="10504">MTPFSDDQIETALTGLPGWSQEGEAIVKSYEFADFDAAIAFINRASGCINELDHHPEWTNVYNRVDIRLLSHDAGGVTNRDVQLARILERLAAAS</sequence>
<evidence type="ECO:0000256" key="4">
    <source>
        <dbReference type="HAMAP-Rule" id="MF_00434"/>
    </source>
</evidence>
<organism evidence="5 6">
    <name type="scientific">Aeromicrobium wangtongii</name>
    <dbReference type="NCBI Taxonomy" id="2969247"/>
    <lineage>
        <taxon>Bacteria</taxon>
        <taxon>Bacillati</taxon>
        <taxon>Actinomycetota</taxon>
        <taxon>Actinomycetes</taxon>
        <taxon>Propionibacteriales</taxon>
        <taxon>Nocardioidaceae</taxon>
        <taxon>Aeromicrobium</taxon>
    </lineage>
</organism>
<reference evidence="5 6" key="1">
    <citation type="submission" date="2022-08" db="EMBL/GenBank/DDBJ databases">
        <title>novel species in genus Aeromicrobium.</title>
        <authorList>
            <person name="Ye L."/>
        </authorList>
    </citation>
    <scope>NUCLEOTIDE SEQUENCE [LARGE SCALE GENOMIC DNA]</scope>
    <source>
        <strain evidence="6">zg-Y1379</strain>
    </source>
</reference>
<evidence type="ECO:0000256" key="1">
    <source>
        <dbReference type="ARBA" id="ARBA00001554"/>
    </source>
</evidence>
<dbReference type="NCBIfam" id="NF002017">
    <property type="entry name" value="PRK00823.1-2"/>
    <property type="match status" value="1"/>
</dbReference>
<evidence type="ECO:0000256" key="2">
    <source>
        <dbReference type="ARBA" id="ARBA00006472"/>
    </source>
</evidence>
<dbReference type="HAMAP" id="MF_00434">
    <property type="entry name" value="Pterin_4_alpha"/>
    <property type="match status" value="1"/>
</dbReference>
<dbReference type="EMBL" id="CP102173">
    <property type="protein sequence ID" value="UUP14626.1"/>
    <property type="molecule type" value="Genomic_DNA"/>
</dbReference>
<keyword evidence="3 4" id="KW-0456">Lyase</keyword>
<evidence type="ECO:0000313" key="6">
    <source>
        <dbReference type="Proteomes" id="UP001316184"/>
    </source>
</evidence>
<dbReference type="InterPro" id="IPR001533">
    <property type="entry name" value="Pterin_deHydtase"/>
</dbReference>
<dbReference type="SUPFAM" id="SSF55248">
    <property type="entry name" value="PCD-like"/>
    <property type="match status" value="1"/>
</dbReference>
<dbReference type="InterPro" id="IPR036428">
    <property type="entry name" value="PCD_sf"/>
</dbReference>
<evidence type="ECO:0000313" key="5">
    <source>
        <dbReference type="EMBL" id="UUP14626.1"/>
    </source>
</evidence>
<dbReference type="Pfam" id="PF01329">
    <property type="entry name" value="Pterin_4a"/>
    <property type="match status" value="1"/>
</dbReference>
<comment type="catalytic activity">
    <reaction evidence="1 4">
        <text>(4aS,6R)-4a-hydroxy-L-erythro-5,6,7,8-tetrahydrobiopterin = (6R)-L-erythro-6,7-dihydrobiopterin + H2O</text>
        <dbReference type="Rhea" id="RHEA:11920"/>
        <dbReference type="ChEBI" id="CHEBI:15377"/>
        <dbReference type="ChEBI" id="CHEBI:15642"/>
        <dbReference type="ChEBI" id="CHEBI:43120"/>
        <dbReference type="EC" id="4.2.1.96"/>
    </reaction>
</comment>
<gene>
    <name evidence="5" type="ORF">NQV15_04760</name>
</gene>
<dbReference type="EC" id="4.2.1.96" evidence="4"/>
<protein>
    <recommendedName>
        <fullName evidence="4">Putative pterin-4-alpha-carbinolamine dehydratase</fullName>
        <shortName evidence="4">PHS</shortName>
        <ecNumber evidence="4">4.2.1.96</ecNumber>
    </recommendedName>
    <alternativeName>
        <fullName evidence="4">4-alpha-hydroxy-tetrahydropterin dehydratase</fullName>
    </alternativeName>
    <alternativeName>
        <fullName evidence="4">Pterin carbinolamine dehydratase</fullName>
        <shortName evidence="4">PCD</shortName>
    </alternativeName>
</protein>
<dbReference type="GO" id="GO:0008124">
    <property type="term" value="F:4-alpha-hydroxytetrahydrobiopterin dehydratase activity"/>
    <property type="evidence" value="ECO:0007669"/>
    <property type="project" value="UniProtKB-EC"/>
</dbReference>
<name>A0ABY5MBU9_9ACTN</name>
<dbReference type="Proteomes" id="UP001316184">
    <property type="component" value="Chromosome"/>
</dbReference>
<comment type="similarity">
    <text evidence="2 4">Belongs to the pterin-4-alpha-carbinolamine dehydratase family.</text>
</comment>
<accession>A0ABY5MBU9</accession>
<proteinExistence type="inferred from homology"/>
<dbReference type="RefSeq" id="WP_232398457.1">
    <property type="nucleotide sequence ID" value="NZ_CP102173.1"/>
</dbReference>